<dbReference type="Proteomes" id="UP001153636">
    <property type="component" value="Chromosome 1"/>
</dbReference>
<keyword evidence="2" id="KW-0862">Zinc</keyword>
<evidence type="ECO:0000259" key="3">
    <source>
        <dbReference type="PROSITE" id="PS50081"/>
    </source>
</evidence>
<dbReference type="GO" id="GO:0046872">
    <property type="term" value="F:metal ion binding"/>
    <property type="evidence" value="ECO:0007669"/>
    <property type="project" value="UniProtKB-KW"/>
</dbReference>
<evidence type="ECO:0000313" key="5">
    <source>
        <dbReference type="Proteomes" id="UP001153636"/>
    </source>
</evidence>
<protein>
    <recommendedName>
        <fullName evidence="3">Phorbol-ester/DAG-type domain-containing protein</fullName>
    </recommendedName>
</protein>
<dbReference type="InterPro" id="IPR002219">
    <property type="entry name" value="PKC_DAG/PE"/>
</dbReference>
<dbReference type="PROSITE" id="PS50081">
    <property type="entry name" value="ZF_DAG_PE_2"/>
    <property type="match status" value="1"/>
</dbReference>
<evidence type="ECO:0000256" key="2">
    <source>
        <dbReference type="ARBA" id="ARBA00022833"/>
    </source>
</evidence>
<dbReference type="SUPFAM" id="SSF57889">
    <property type="entry name" value="Cysteine-rich domain"/>
    <property type="match status" value="1"/>
</dbReference>
<accession>A0A9P0C978</accession>
<dbReference type="OrthoDB" id="6784084at2759"/>
<dbReference type="InterPro" id="IPR046349">
    <property type="entry name" value="C1-like_sf"/>
</dbReference>
<dbReference type="AlphaFoldDB" id="A0A9P0C978"/>
<keyword evidence="1" id="KW-0479">Metal-binding</keyword>
<keyword evidence="5" id="KW-1185">Reference proteome</keyword>
<evidence type="ECO:0000256" key="1">
    <source>
        <dbReference type="ARBA" id="ARBA00022723"/>
    </source>
</evidence>
<name>A0A9P0C978_9CUCU</name>
<dbReference type="EMBL" id="OV651813">
    <property type="protein sequence ID" value="CAH1099312.1"/>
    <property type="molecule type" value="Genomic_DNA"/>
</dbReference>
<organism evidence="4 5">
    <name type="scientific">Psylliodes chrysocephalus</name>
    <dbReference type="NCBI Taxonomy" id="3402493"/>
    <lineage>
        <taxon>Eukaryota</taxon>
        <taxon>Metazoa</taxon>
        <taxon>Ecdysozoa</taxon>
        <taxon>Arthropoda</taxon>
        <taxon>Hexapoda</taxon>
        <taxon>Insecta</taxon>
        <taxon>Pterygota</taxon>
        <taxon>Neoptera</taxon>
        <taxon>Endopterygota</taxon>
        <taxon>Coleoptera</taxon>
        <taxon>Polyphaga</taxon>
        <taxon>Cucujiformia</taxon>
        <taxon>Chrysomeloidea</taxon>
        <taxon>Chrysomelidae</taxon>
        <taxon>Galerucinae</taxon>
        <taxon>Alticini</taxon>
        <taxon>Psylliodes</taxon>
    </lineage>
</organism>
<proteinExistence type="predicted"/>
<reference evidence="4" key="1">
    <citation type="submission" date="2022-01" db="EMBL/GenBank/DDBJ databases">
        <authorList>
            <person name="King R."/>
        </authorList>
    </citation>
    <scope>NUCLEOTIDE SEQUENCE</scope>
</reference>
<gene>
    <name evidence="4" type="ORF">PSYICH_LOCUS734</name>
</gene>
<sequence>MPDKVKSGQNCARCKNPCKTGLKCIKCGVLSHNSCLEKIRNVQMLNDGSVICCAGTDASSLNSSQKVAEQLPAAVIEPGIDVDKITIKFLEKLNLQKDLTIKNQEIAINALIEQVSLLKQRTEELLILGTVSPTTAHDGNCEQKQTGLQRHITNKDASLAIMTAQTRNTCGGVINLNNDVNPHRRNNSRRILTGKKESLENCPFKAAVNNAQSHYHVTNMGPDTDQSELQIYLKGFAPNVQVVKMNARRPDLYSSFKISVPRDEAEPILNCEIWPTDVIAIIDNVTHNRWYSRCIHEVNHIFRNPLTQSLEQEWVGMLQDRLEFMVPYLKISSTTGFEYQIA</sequence>
<feature type="domain" description="Phorbol-ester/DAG-type" evidence="3">
    <location>
        <begin position="1"/>
        <end position="52"/>
    </location>
</feature>
<dbReference type="CDD" id="cd00029">
    <property type="entry name" value="C1"/>
    <property type="match status" value="1"/>
</dbReference>
<evidence type="ECO:0000313" key="4">
    <source>
        <dbReference type="EMBL" id="CAH1099312.1"/>
    </source>
</evidence>